<name>A0A938XZ59_9BACL</name>
<evidence type="ECO:0000313" key="8">
    <source>
        <dbReference type="Proteomes" id="UP000717624"/>
    </source>
</evidence>
<gene>
    <name evidence="7" type="ORF">JOD01_001174</name>
</gene>
<evidence type="ECO:0000256" key="4">
    <source>
        <dbReference type="ARBA" id="ARBA00023136"/>
    </source>
</evidence>
<comment type="caution">
    <text evidence="7">The sequence shown here is derived from an EMBL/GenBank/DDBJ whole genome shotgun (WGS) entry which is preliminary data.</text>
</comment>
<sequence>MNASLIWLIFRKELTDLFRDRKTVIGAFVIPIAVIPAIFFLVSVSMSGVEEDARANVSLVILGDVEQPLGQRLLQTEGVKRLQPDDPLASLHEGEVRAIVTIPDDLERHLRQNGSEQIRVRYDAANDKSVYAYDLIQRVIADYEQEVVAERLQAAGLEPSVIHPLELVEESVASEAKMTGKLLSGIVPLMLILSLATGGIAAATDLVAGEKERGTMEALISAPVPAGSILTAKLLTVMVMSGISSVAALVSSSLIIQVGPFSANDGGFALGFLGIGSILLLVLILLLLAAMFAGLELAISTWAKTFKEAQTYMTPVLFAAMVPSYMMLPLVPADIPLLYYVLPIFNGSALCKEIFFGEVQPLHVVCTLLSSLVYVAAVIWLAAALFRREKLLIH</sequence>
<evidence type="ECO:0000256" key="2">
    <source>
        <dbReference type="ARBA" id="ARBA00022692"/>
    </source>
</evidence>
<feature type="transmembrane region" description="Helical" evidence="5">
    <location>
        <begin position="337"/>
        <end position="356"/>
    </location>
</feature>
<comment type="subcellular location">
    <subcellularLocation>
        <location evidence="1">Membrane</location>
        <topology evidence="1">Multi-pass membrane protein</topology>
    </subcellularLocation>
</comment>
<dbReference type="RefSeq" id="WP_204517302.1">
    <property type="nucleotide sequence ID" value="NZ_BAABIN010000038.1"/>
</dbReference>
<protein>
    <submittedName>
        <fullName evidence="7">Sodium transport system permease protein</fullName>
    </submittedName>
</protein>
<proteinExistence type="predicted"/>
<feature type="transmembrane region" description="Helical" evidence="5">
    <location>
        <begin position="268"/>
        <end position="292"/>
    </location>
</feature>
<dbReference type="GO" id="GO:0016020">
    <property type="term" value="C:membrane"/>
    <property type="evidence" value="ECO:0007669"/>
    <property type="project" value="UniProtKB-SubCell"/>
</dbReference>
<keyword evidence="3 5" id="KW-1133">Transmembrane helix</keyword>
<dbReference type="AlphaFoldDB" id="A0A938XZ59"/>
<accession>A0A938XZ59</accession>
<evidence type="ECO:0000256" key="1">
    <source>
        <dbReference type="ARBA" id="ARBA00004141"/>
    </source>
</evidence>
<dbReference type="Pfam" id="PF12698">
    <property type="entry name" value="ABC2_membrane_3"/>
    <property type="match status" value="1"/>
</dbReference>
<evidence type="ECO:0000256" key="3">
    <source>
        <dbReference type="ARBA" id="ARBA00022989"/>
    </source>
</evidence>
<feature type="transmembrane region" description="Helical" evidence="5">
    <location>
        <begin position="182"/>
        <end position="203"/>
    </location>
</feature>
<dbReference type="Proteomes" id="UP000717624">
    <property type="component" value="Unassembled WGS sequence"/>
</dbReference>
<dbReference type="EMBL" id="JAFBEB010000003">
    <property type="protein sequence ID" value="MBM7589574.1"/>
    <property type="molecule type" value="Genomic_DNA"/>
</dbReference>
<dbReference type="Gene3D" id="3.40.1710.10">
    <property type="entry name" value="abc type-2 transporter like domain"/>
    <property type="match status" value="1"/>
</dbReference>
<organism evidence="7 8">
    <name type="scientific">Brevibacillus fulvus</name>
    <dbReference type="NCBI Taxonomy" id="1125967"/>
    <lineage>
        <taxon>Bacteria</taxon>
        <taxon>Bacillati</taxon>
        <taxon>Bacillota</taxon>
        <taxon>Bacilli</taxon>
        <taxon>Bacillales</taxon>
        <taxon>Paenibacillaceae</taxon>
        <taxon>Brevibacillus</taxon>
    </lineage>
</organism>
<dbReference type="InterPro" id="IPR013525">
    <property type="entry name" value="ABC2_TM"/>
</dbReference>
<dbReference type="PANTHER" id="PTHR43471">
    <property type="entry name" value="ABC TRANSPORTER PERMEASE"/>
    <property type="match status" value="1"/>
</dbReference>
<feature type="domain" description="ABC-2 type transporter transmembrane" evidence="6">
    <location>
        <begin position="22"/>
        <end position="380"/>
    </location>
</feature>
<keyword evidence="8" id="KW-1185">Reference proteome</keyword>
<evidence type="ECO:0000256" key="5">
    <source>
        <dbReference type="SAM" id="Phobius"/>
    </source>
</evidence>
<evidence type="ECO:0000313" key="7">
    <source>
        <dbReference type="EMBL" id="MBM7589574.1"/>
    </source>
</evidence>
<feature type="transmembrane region" description="Helical" evidence="5">
    <location>
        <begin position="362"/>
        <end position="386"/>
    </location>
</feature>
<feature type="transmembrane region" description="Helical" evidence="5">
    <location>
        <begin position="24"/>
        <end position="44"/>
    </location>
</feature>
<evidence type="ECO:0000259" key="6">
    <source>
        <dbReference type="Pfam" id="PF12698"/>
    </source>
</evidence>
<dbReference type="GO" id="GO:0140359">
    <property type="term" value="F:ABC-type transporter activity"/>
    <property type="evidence" value="ECO:0007669"/>
    <property type="project" value="InterPro"/>
</dbReference>
<feature type="transmembrane region" description="Helical" evidence="5">
    <location>
        <begin position="234"/>
        <end position="256"/>
    </location>
</feature>
<reference evidence="7" key="1">
    <citation type="submission" date="2021-01" db="EMBL/GenBank/DDBJ databases">
        <title>Genomic Encyclopedia of Type Strains, Phase IV (KMG-IV): sequencing the most valuable type-strain genomes for metagenomic binning, comparative biology and taxonomic classification.</title>
        <authorList>
            <person name="Goeker M."/>
        </authorList>
    </citation>
    <scope>NUCLEOTIDE SEQUENCE</scope>
    <source>
        <strain evidence="7">DSM 25523</strain>
    </source>
</reference>
<keyword evidence="2 5" id="KW-0812">Transmembrane</keyword>
<keyword evidence="4 5" id="KW-0472">Membrane</keyword>
<dbReference type="PANTHER" id="PTHR43471:SF3">
    <property type="entry name" value="ABC TRANSPORTER PERMEASE PROTEIN NATB"/>
    <property type="match status" value="1"/>
</dbReference>